<feature type="region of interest" description="Disordered" evidence="1">
    <location>
        <begin position="64"/>
        <end position="97"/>
    </location>
</feature>
<reference evidence="2 3" key="1">
    <citation type="submission" date="2016-07" db="EMBL/GenBank/DDBJ databases">
        <title>Pervasive Adenine N6-methylation of Active Genes in Fungi.</title>
        <authorList>
            <consortium name="DOE Joint Genome Institute"/>
            <person name="Mondo S.J."/>
            <person name="Dannebaum R.O."/>
            <person name="Kuo R.C."/>
            <person name="Labutti K."/>
            <person name="Haridas S."/>
            <person name="Kuo A."/>
            <person name="Salamov A."/>
            <person name="Ahrendt S.R."/>
            <person name="Lipzen A."/>
            <person name="Sullivan W."/>
            <person name="Andreopoulos W.B."/>
            <person name="Clum A."/>
            <person name="Lindquist E."/>
            <person name="Daum C."/>
            <person name="Ramamoorthy G.K."/>
            <person name="Gryganskyi A."/>
            <person name="Culley D."/>
            <person name="Magnuson J.K."/>
            <person name="James T.Y."/>
            <person name="O'Malley M.A."/>
            <person name="Stajich J.E."/>
            <person name="Spatafora J.W."/>
            <person name="Visel A."/>
            <person name="Grigoriev I.V."/>
        </authorList>
    </citation>
    <scope>NUCLEOTIDE SEQUENCE [LARGE SCALE GENOMIC DNA]</scope>
    <source>
        <strain evidence="2 3">JEL800</strain>
    </source>
</reference>
<keyword evidence="3" id="KW-1185">Reference proteome</keyword>
<evidence type="ECO:0000313" key="3">
    <source>
        <dbReference type="Proteomes" id="UP000193642"/>
    </source>
</evidence>
<comment type="caution">
    <text evidence="2">The sequence shown here is derived from an EMBL/GenBank/DDBJ whole genome shotgun (WGS) entry which is preliminary data.</text>
</comment>
<name>A0A1Y2CAS6_9FUNG</name>
<dbReference type="EMBL" id="MCGO01000023">
    <property type="protein sequence ID" value="ORY44143.1"/>
    <property type="molecule type" value="Genomic_DNA"/>
</dbReference>
<dbReference type="AlphaFoldDB" id="A0A1Y2CAS6"/>
<evidence type="ECO:0000313" key="2">
    <source>
        <dbReference type="EMBL" id="ORY44143.1"/>
    </source>
</evidence>
<protein>
    <submittedName>
        <fullName evidence="2">Uncharacterized protein</fullName>
    </submittedName>
</protein>
<gene>
    <name evidence="2" type="ORF">BCR33DRAFT_236181</name>
</gene>
<organism evidence="2 3">
    <name type="scientific">Rhizoclosmatium globosum</name>
    <dbReference type="NCBI Taxonomy" id="329046"/>
    <lineage>
        <taxon>Eukaryota</taxon>
        <taxon>Fungi</taxon>
        <taxon>Fungi incertae sedis</taxon>
        <taxon>Chytridiomycota</taxon>
        <taxon>Chytridiomycota incertae sedis</taxon>
        <taxon>Chytridiomycetes</taxon>
        <taxon>Chytridiales</taxon>
        <taxon>Chytriomycetaceae</taxon>
        <taxon>Rhizoclosmatium</taxon>
    </lineage>
</organism>
<sequence length="157" mass="19322">MCWRYLAELVGLWYHTYLFRLRVRWLCQQSSTCPDYYCCRRQDHNHCGCCQDHNHCRCRQNNHNRRRRKNHHNPSNPNNHHGSGKNYNPSRRHNHNPIRRHRHSMLPQLDSNNIRKHPIQLWRPRLLQRPELGRRVPRRCRATQLSCWLRMDASRPL</sequence>
<accession>A0A1Y2CAS6</accession>
<evidence type="ECO:0000256" key="1">
    <source>
        <dbReference type="SAM" id="MobiDB-lite"/>
    </source>
</evidence>
<dbReference type="Proteomes" id="UP000193642">
    <property type="component" value="Unassembled WGS sequence"/>
</dbReference>
<proteinExistence type="predicted"/>